<name>A0A0A9HCR1_ARUDO</name>
<protein>
    <submittedName>
        <fullName evidence="2">Uncharacterized protein</fullName>
    </submittedName>
</protein>
<proteinExistence type="predicted"/>
<sequence length="54" mass="6009">MALANSIKGVWARPSSKGSSWREPKHHPSMHALSFPFQSYGSGIQPSHVYIIFP</sequence>
<reference evidence="2" key="1">
    <citation type="submission" date="2014-09" db="EMBL/GenBank/DDBJ databases">
        <authorList>
            <person name="Magalhaes I.L.F."/>
            <person name="Oliveira U."/>
            <person name="Santos F.R."/>
            <person name="Vidigal T.H.D.A."/>
            <person name="Brescovit A.D."/>
            <person name="Santos A.J."/>
        </authorList>
    </citation>
    <scope>NUCLEOTIDE SEQUENCE</scope>
    <source>
        <tissue evidence="2">Shoot tissue taken approximately 20 cm above the soil surface</tissue>
    </source>
</reference>
<organism evidence="2">
    <name type="scientific">Arundo donax</name>
    <name type="common">Giant reed</name>
    <name type="synonym">Donax arundinaceus</name>
    <dbReference type="NCBI Taxonomy" id="35708"/>
    <lineage>
        <taxon>Eukaryota</taxon>
        <taxon>Viridiplantae</taxon>
        <taxon>Streptophyta</taxon>
        <taxon>Embryophyta</taxon>
        <taxon>Tracheophyta</taxon>
        <taxon>Spermatophyta</taxon>
        <taxon>Magnoliopsida</taxon>
        <taxon>Liliopsida</taxon>
        <taxon>Poales</taxon>
        <taxon>Poaceae</taxon>
        <taxon>PACMAD clade</taxon>
        <taxon>Arundinoideae</taxon>
        <taxon>Arundineae</taxon>
        <taxon>Arundo</taxon>
    </lineage>
</organism>
<accession>A0A0A9HCR1</accession>
<evidence type="ECO:0000313" key="2">
    <source>
        <dbReference type="EMBL" id="JAE34547.1"/>
    </source>
</evidence>
<dbReference type="AlphaFoldDB" id="A0A0A9HCR1"/>
<dbReference type="EMBL" id="GBRH01163349">
    <property type="protein sequence ID" value="JAE34547.1"/>
    <property type="molecule type" value="Transcribed_RNA"/>
</dbReference>
<reference evidence="2" key="2">
    <citation type="journal article" date="2015" name="Data Brief">
        <title>Shoot transcriptome of the giant reed, Arundo donax.</title>
        <authorList>
            <person name="Barrero R.A."/>
            <person name="Guerrero F.D."/>
            <person name="Moolhuijzen P."/>
            <person name="Goolsby J.A."/>
            <person name="Tidwell J."/>
            <person name="Bellgard S.E."/>
            <person name="Bellgard M.I."/>
        </authorList>
    </citation>
    <scope>NUCLEOTIDE SEQUENCE</scope>
    <source>
        <tissue evidence="2">Shoot tissue taken approximately 20 cm above the soil surface</tissue>
    </source>
</reference>
<evidence type="ECO:0000256" key="1">
    <source>
        <dbReference type="SAM" id="MobiDB-lite"/>
    </source>
</evidence>
<feature type="region of interest" description="Disordered" evidence="1">
    <location>
        <begin position="1"/>
        <end position="25"/>
    </location>
</feature>